<gene>
    <name evidence="8" type="primary">yusV_1</name>
    <name evidence="7" type="ORF">DIT97_14635</name>
    <name evidence="8" type="ORF">GmarT_08460</name>
</gene>
<dbReference type="GeneID" id="98645512"/>
<dbReference type="GO" id="GO:0005524">
    <property type="term" value="F:ATP binding"/>
    <property type="evidence" value="ECO:0007669"/>
    <property type="project" value="UniProtKB-KW"/>
</dbReference>
<dbReference type="Gene3D" id="3.40.50.300">
    <property type="entry name" value="P-loop containing nucleotide triphosphate hydrolases"/>
    <property type="match status" value="1"/>
</dbReference>
<reference evidence="8 10" key="2">
    <citation type="submission" date="2019-08" db="EMBL/GenBank/DDBJ databases">
        <title>Deep-cultivation of Planctomycetes and their phenomic and genomic characterization uncovers novel biology.</title>
        <authorList>
            <person name="Wiegand S."/>
            <person name="Jogler M."/>
            <person name="Boedeker C."/>
            <person name="Pinto D."/>
            <person name="Vollmers J."/>
            <person name="Rivas-Marin E."/>
            <person name="Kohn T."/>
            <person name="Peeters S.H."/>
            <person name="Heuer A."/>
            <person name="Rast P."/>
            <person name="Oberbeckmann S."/>
            <person name="Bunk B."/>
            <person name="Jeske O."/>
            <person name="Meyerdierks A."/>
            <person name="Storesund J.E."/>
            <person name="Kallscheuer N."/>
            <person name="Luecker S."/>
            <person name="Lage O.M."/>
            <person name="Pohl T."/>
            <person name="Merkel B.J."/>
            <person name="Hornburger P."/>
            <person name="Mueller R.-W."/>
            <person name="Bruemmer F."/>
            <person name="Labrenz M."/>
            <person name="Spormann A.M."/>
            <person name="Op den Camp H."/>
            <person name="Overmann J."/>
            <person name="Amann R."/>
            <person name="Jetten M.S.M."/>
            <person name="Mascher T."/>
            <person name="Medema M.H."/>
            <person name="Devos D.P."/>
            <person name="Kaster A.-K."/>
            <person name="Ovreas L."/>
            <person name="Rohde M."/>
            <person name="Galperin M.Y."/>
            <person name="Jogler C."/>
        </authorList>
    </citation>
    <scope>NUCLEOTIDE SEQUENCE [LARGE SCALE GENOMIC DNA]</scope>
    <source>
        <strain evidence="8 10">DSM 8797</strain>
    </source>
</reference>
<dbReference type="PROSITE" id="PS50893">
    <property type="entry name" value="ABC_TRANSPORTER_2"/>
    <property type="match status" value="1"/>
</dbReference>
<keyword evidence="2" id="KW-0547">Nucleotide-binding</keyword>
<keyword evidence="3 7" id="KW-0067">ATP-binding</keyword>
<dbReference type="PANTHER" id="PTHR42794:SF1">
    <property type="entry name" value="HEMIN IMPORT ATP-BINDING PROTEIN HMUV"/>
    <property type="match status" value="1"/>
</dbReference>
<name>A0A3D3R9A6_9PLAN</name>
<dbReference type="SUPFAM" id="SSF52540">
    <property type="entry name" value="P-loop containing nucleoside triphosphate hydrolases"/>
    <property type="match status" value="1"/>
</dbReference>
<proteinExistence type="predicted"/>
<evidence type="ECO:0000256" key="3">
    <source>
        <dbReference type="ARBA" id="ARBA00022840"/>
    </source>
</evidence>
<dbReference type="AlphaFoldDB" id="A0A3D3R9A6"/>
<dbReference type="EMBL" id="CP042910">
    <property type="protein sequence ID" value="QEG15008.1"/>
    <property type="molecule type" value="Genomic_DNA"/>
</dbReference>
<dbReference type="SMART" id="SM00382">
    <property type="entry name" value="AAA"/>
    <property type="match status" value="1"/>
</dbReference>
<evidence type="ECO:0000256" key="1">
    <source>
        <dbReference type="ARBA" id="ARBA00022448"/>
    </source>
</evidence>
<evidence type="ECO:0000256" key="2">
    <source>
        <dbReference type="ARBA" id="ARBA00022741"/>
    </source>
</evidence>
<dbReference type="CDD" id="cd03214">
    <property type="entry name" value="ABC_Iron-Siderophores_B12_Hemin"/>
    <property type="match status" value="1"/>
</dbReference>
<reference evidence="7 9" key="1">
    <citation type="journal article" date="2018" name="Nat. Biotechnol.">
        <title>A standardized bacterial taxonomy based on genome phylogeny substantially revises the tree of life.</title>
        <authorList>
            <person name="Parks D.H."/>
            <person name="Chuvochina M."/>
            <person name="Waite D.W."/>
            <person name="Rinke C."/>
            <person name="Skarshewski A."/>
            <person name="Chaumeil P.A."/>
            <person name="Hugenholtz P."/>
        </authorList>
    </citation>
    <scope>NUCLEOTIDE SEQUENCE [LARGE SCALE GENOMIC DNA]</scope>
    <source>
        <strain evidence="7">UBA9375</strain>
    </source>
</reference>
<dbReference type="FunFam" id="3.40.50.300:FF:000134">
    <property type="entry name" value="Iron-enterobactin ABC transporter ATP-binding protein"/>
    <property type="match status" value="1"/>
</dbReference>
<dbReference type="InterPro" id="IPR003439">
    <property type="entry name" value="ABC_transporter-like_ATP-bd"/>
</dbReference>
<dbReference type="Proteomes" id="UP000322887">
    <property type="component" value="Chromosome"/>
</dbReference>
<protein>
    <submittedName>
        <fullName evidence="7">ABC transporter ATP-binding protein</fullName>
    </submittedName>
    <submittedName>
        <fullName evidence="8">Siderophore transport system ATP-binding protein YusV</fullName>
    </submittedName>
</protein>
<evidence type="ECO:0000313" key="9">
    <source>
        <dbReference type="Proteomes" id="UP000263642"/>
    </source>
</evidence>
<evidence type="ECO:0000256" key="4">
    <source>
        <dbReference type="ARBA" id="ARBA00022967"/>
    </source>
</evidence>
<keyword evidence="1" id="KW-0813">Transport</keyword>
<sequence length="258" mass="28527">MNPIELENVSCGYNRQDVLKQVSLGISPGTVLVLLGPNGSGKTTLLRALFHLVEIREGSVLIEGESLVQMTRKQVAQKLALAPQLESPQWPMTVEETIQLGRSAHRGWVQPFQSEDTSQVEAALQQTGLTELRQRKITEISGGEWRRTLIARALVQQTSVLCLDEPTTGLDLKYQVEILTLIRNLAHERNLTVILTIHDLNLASSFADQIVLLDKGEIAAIGTGAEVLTEARLTEVYQTPVKVLPHPEYQTPLIVPVF</sequence>
<dbReference type="InterPro" id="IPR003593">
    <property type="entry name" value="AAA+_ATPase"/>
</dbReference>
<evidence type="ECO:0000313" key="8">
    <source>
        <dbReference type="EMBL" id="QEG15008.1"/>
    </source>
</evidence>
<dbReference type="Pfam" id="PF00005">
    <property type="entry name" value="ABC_tran"/>
    <property type="match status" value="1"/>
</dbReference>
<dbReference type="InterPro" id="IPR027417">
    <property type="entry name" value="P-loop_NTPase"/>
</dbReference>
<evidence type="ECO:0000313" key="7">
    <source>
        <dbReference type="EMBL" id="HCO24210.1"/>
    </source>
</evidence>
<keyword evidence="10" id="KW-1185">Reference proteome</keyword>
<dbReference type="RefSeq" id="WP_002644194.1">
    <property type="nucleotide sequence ID" value="NZ_CP042910.1"/>
</dbReference>
<accession>A0A3D3R9A6</accession>
<keyword evidence="4" id="KW-1278">Translocase</keyword>
<dbReference type="GO" id="GO:0016887">
    <property type="term" value="F:ATP hydrolysis activity"/>
    <property type="evidence" value="ECO:0007669"/>
    <property type="project" value="InterPro"/>
</dbReference>
<feature type="domain" description="ABC transporter" evidence="6">
    <location>
        <begin position="4"/>
        <end position="240"/>
    </location>
</feature>
<evidence type="ECO:0000259" key="6">
    <source>
        <dbReference type="PROSITE" id="PS50893"/>
    </source>
</evidence>
<evidence type="ECO:0000313" key="10">
    <source>
        <dbReference type="Proteomes" id="UP000322887"/>
    </source>
</evidence>
<dbReference type="EMBL" id="DQAY01000083">
    <property type="protein sequence ID" value="HCO24210.1"/>
    <property type="molecule type" value="Genomic_DNA"/>
</dbReference>
<organism evidence="7 9">
    <name type="scientific">Gimesia maris</name>
    <dbReference type="NCBI Taxonomy" id="122"/>
    <lineage>
        <taxon>Bacteria</taxon>
        <taxon>Pseudomonadati</taxon>
        <taxon>Planctomycetota</taxon>
        <taxon>Planctomycetia</taxon>
        <taxon>Planctomycetales</taxon>
        <taxon>Planctomycetaceae</taxon>
        <taxon>Gimesia</taxon>
    </lineage>
</organism>
<dbReference type="PANTHER" id="PTHR42794">
    <property type="entry name" value="HEMIN IMPORT ATP-BINDING PROTEIN HMUV"/>
    <property type="match status" value="1"/>
</dbReference>
<comment type="function">
    <text evidence="5">Part of the ABC transporter complex HmuTUV involved in hemin import. Responsible for energy coupling to the transport system.</text>
</comment>
<evidence type="ECO:0000256" key="5">
    <source>
        <dbReference type="ARBA" id="ARBA00037066"/>
    </source>
</evidence>
<dbReference type="Proteomes" id="UP000263642">
    <property type="component" value="Unassembled WGS sequence"/>
</dbReference>